<dbReference type="InterPro" id="IPR003016">
    <property type="entry name" value="2-oxoA_DH_lipoyl-BS"/>
</dbReference>
<dbReference type="EMBL" id="JABANO010006399">
    <property type="protein sequence ID" value="KAF4751884.1"/>
    <property type="molecule type" value="Genomic_DNA"/>
</dbReference>
<evidence type="ECO:0000313" key="15">
    <source>
        <dbReference type="EMBL" id="KAF4751884.1"/>
    </source>
</evidence>
<evidence type="ECO:0000256" key="10">
    <source>
        <dbReference type="ARBA" id="ARBA00039275"/>
    </source>
</evidence>
<evidence type="ECO:0000256" key="5">
    <source>
        <dbReference type="ARBA" id="ARBA00022823"/>
    </source>
</evidence>
<gene>
    <name evidence="15" type="ORF">FOZ63_003748</name>
</gene>
<dbReference type="PROSITE" id="PS51826">
    <property type="entry name" value="PSBD"/>
    <property type="match status" value="1"/>
</dbReference>
<dbReference type="Proteomes" id="UP000553632">
    <property type="component" value="Unassembled WGS sequence"/>
</dbReference>
<dbReference type="GO" id="GO:0043754">
    <property type="term" value="F:dihydrolipoamide branched chain acyltransferase activity"/>
    <property type="evidence" value="ECO:0007669"/>
    <property type="project" value="UniProtKB-EC"/>
</dbReference>
<dbReference type="PROSITE" id="PS50968">
    <property type="entry name" value="BIOTINYL_LIPOYL"/>
    <property type="match status" value="2"/>
</dbReference>
<dbReference type="PANTHER" id="PTHR43178:SF5">
    <property type="entry name" value="LIPOAMIDE ACYLTRANSFERASE COMPONENT OF BRANCHED-CHAIN ALPHA-KETO ACID DEHYDROGENASE COMPLEX, MITOCHONDRIAL"/>
    <property type="match status" value="1"/>
</dbReference>
<comment type="caution">
    <text evidence="15">The sequence shown here is derived from an EMBL/GenBank/DDBJ whole genome shotgun (WGS) entry which is preliminary data.</text>
</comment>
<dbReference type="EC" id="2.3.1.168" evidence="9"/>
<dbReference type="SUPFAM" id="SSF47005">
    <property type="entry name" value="Peripheral subunit-binding domain of 2-oxo acid dehydrogenase complex"/>
    <property type="match status" value="1"/>
</dbReference>
<feature type="domain" description="Lipoyl-binding" evidence="13">
    <location>
        <begin position="23"/>
        <end position="98"/>
    </location>
</feature>
<keyword evidence="5" id="KW-0450">Lipoyl</keyword>
<keyword evidence="7" id="KW-0496">Mitochondrion</keyword>
<keyword evidence="4" id="KW-0808">Transferase</keyword>
<dbReference type="Pfam" id="PF00364">
    <property type="entry name" value="Biotin_lipoyl"/>
    <property type="match status" value="2"/>
</dbReference>
<evidence type="ECO:0000256" key="12">
    <source>
        <dbReference type="SAM" id="MobiDB-lite"/>
    </source>
</evidence>
<dbReference type="GO" id="GO:0005759">
    <property type="term" value="C:mitochondrial matrix"/>
    <property type="evidence" value="ECO:0007669"/>
    <property type="project" value="UniProtKB-SubCell"/>
</dbReference>
<dbReference type="GO" id="GO:0031405">
    <property type="term" value="F:lipoic acid binding"/>
    <property type="evidence" value="ECO:0007669"/>
    <property type="project" value="TreeGrafter"/>
</dbReference>
<evidence type="ECO:0000256" key="6">
    <source>
        <dbReference type="ARBA" id="ARBA00022946"/>
    </source>
</evidence>
<evidence type="ECO:0000256" key="11">
    <source>
        <dbReference type="ARBA" id="ARBA00042008"/>
    </source>
</evidence>
<comment type="cofactor">
    <cofactor evidence="1">
        <name>(R)-lipoate</name>
        <dbReference type="ChEBI" id="CHEBI:83088"/>
    </cofactor>
</comment>
<evidence type="ECO:0000313" key="16">
    <source>
        <dbReference type="Proteomes" id="UP000553632"/>
    </source>
</evidence>
<dbReference type="CDD" id="cd06849">
    <property type="entry name" value="lipoyl_domain"/>
    <property type="match status" value="2"/>
</dbReference>
<proteinExistence type="inferred from homology"/>
<evidence type="ECO:0000256" key="1">
    <source>
        <dbReference type="ARBA" id="ARBA00001938"/>
    </source>
</evidence>
<protein>
    <recommendedName>
        <fullName evidence="10">Lipoamide acyltransferase component of branched-chain alpha-keto acid dehydrogenase complex, mitochondrial</fullName>
        <ecNumber evidence="9">2.3.1.168</ecNumber>
    </recommendedName>
    <alternativeName>
        <fullName evidence="11">Branched-chain alpha-keto acid dehydrogenase complex component E2</fullName>
    </alternativeName>
</protein>
<evidence type="ECO:0000256" key="7">
    <source>
        <dbReference type="ARBA" id="ARBA00023128"/>
    </source>
</evidence>
<dbReference type="PANTHER" id="PTHR43178">
    <property type="entry name" value="DIHYDROLIPOAMIDE ACETYLTRANSFERASE COMPONENT OF PYRUVATE DEHYDROGENASE COMPLEX"/>
    <property type="match status" value="1"/>
</dbReference>
<sequence>MLSGLVIRRHLSFWRGTAVLGAVKPFRLADIGEGITQVEVMEWHVKPGDKIEEMDRLCTVESDKAAVDITSRYGGTVKRLLFDVNSIAKVGDVLLEIEEGEPDGVEETPAKESSDSVSEKEETSEALAAPPQTSGQIVPFHLADIGEGISEVAIMEWHVGEGDRVEEMDRLCTVESDKAVVDITSRYNGVIRRLGYKVGDTAKVGSVLVDIEVERLDGEEGQPVAAGKVEQPEAVEKELNRTAKAEGRALAIPKVRQAAKEKGIDINSVLGTGPNGRVVMEDILEAAEAASKVDEVAPVAKAQDTSESYRVSLTRGVAAAMVKSMTASLAAPHMNLGEEIRVD</sequence>
<dbReference type="PROSITE" id="PS00189">
    <property type="entry name" value="LIPOYL"/>
    <property type="match status" value="2"/>
</dbReference>
<keyword evidence="8" id="KW-0012">Acyltransferase</keyword>
<dbReference type="SUPFAM" id="SSF51230">
    <property type="entry name" value="Single hybrid motif"/>
    <property type="match status" value="2"/>
</dbReference>
<feature type="domain" description="Lipoyl-binding" evidence="13">
    <location>
        <begin position="137"/>
        <end position="212"/>
    </location>
</feature>
<keyword evidence="6" id="KW-0809">Transit peptide</keyword>
<dbReference type="Gene3D" id="4.10.320.10">
    <property type="entry name" value="E3-binding domain"/>
    <property type="match status" value="1"/>
</dbReference>
<dbReference type="GO" id="GO:0016407">
    <property type="term" value="F:acetyltransferase activity"/>
    <property type="evidence" value="ECO:0007669"/>
    <property type="project" value="TreeGrafter"/>
</dbReference>
<feature type="domain" description="Peripheral subunit-binding (PSBD)" evidence="14">
    <location>
        <begin position="250"/>
        <end position="287"/>
    </location>
</feature>
<name>A0A7J6U2E9_PEROL</name>
<feature type="compositionally biased region" description="Basic and acidic residues" evidence="12">
    <location>
        <begin position="108"/>
        <end position="123"/>
    </location>
</feature>
<dbReference type="OMA" id="PATHFLM"/>
<evidence type="ECO:0000259" key="14">
    <source>
        <dbReference type="PROSITE" id="PS51826"/>
    </source>
</evidence>
<evidence type="ECO:0000256" key="9">
    <source>
        <dbReference type="ARBA" id="ARBA00038880"/>
    </source>
</evidence>
<evidence type="ECO:0000256" key="3">
    <source>
        <dbReference type="ARBA" id="ARBA00007317"/>
    </source>
</evidence>
<evidence type="ECO:0000256" key="2">
    <source>
        <dbReference type="ARBA" id="ARBA00004305"/>
    </source>
</evidence>
<dbReference type="FunFam" id="2.40.50.100:FF:000013">
    <property type="entry name" value="Dihydrolipoamide acetyltransferase component of pyruvate dehydrogenase complex"/>
    <property type="match status" value="2"/>
</dbReference>
<organism evidence="15 16">
    <name type="scientific">Perkinsus olseni</name>
    <name type="common">Perkinsus atlanticus</name>
    <dbReference type="NCBI Taxonomy" id="32597"/>
    <lineage>
        <taxon>Eukaryota</taxon>
        <taxon>Sar</taxon>
        <taxon>Alveolata</taxon>
        <taxon>Perkinsozoa</taxon>
        <taxon>Perkinsea</taxon>
        <taxon>Perkinsida</taxon>
        <taxon>Perkinsidae</taxon>
        <taxon>Perkinsus</taxon>
    </lineage>
</organism>
<reference evidence="15 16" key="1">
    <citation type="submission" date="2020-04" db="EMBL/GenBank/DDBJ databases">
        <title>Perkinsus olseni comparative genomics.</title>
        <authorList>
            <person name="Bogema D.R."/>
        </authorList>
    </citation>
    <scope>NUCLEOTIDE SEQUENCE [LARGE SCALE GENOMIC DNA]</scope>
    <source>
        <strain evidence="15 16">ATCC PRA-207</strain>
    </source>
</reference>
<evidence type="ECO:0000256" key="4">
    <source>
        <dbReference type="ARBA" id="ARBA00022679"/>
    </source>
</evidence>
<dbReference type="InterPro" id="IPR036625">
    <property type="entry name" value="E3-bd_dom_sf"/>
</dbReference>
<feature type="non-terminal residue" evidence="15">
    <location>
        <position position="343"/>
    </location>
</feature>
<dbReference type="InterPro" id="IPR050743">
    <property type="entry name" value="2-oxoacid_DH_E2_comp"/>
</dbReference>
<evidence type="ECO:0000259" key="13">
    <source>
        <dbReference type="PROSITE" id="PS50968"/>
    </source>
</evidence>
<dbReference type="InterPro" id="IPR011053">
    <property type="entry name" value="Single_hybrid_motif"/>
</dbReference>
<dbReference type="InterPro" id="IPR000089">
    <property type="entry name" value="Biotin_lipoyl"/>
</dbReference>
<dbReference type="Gene3D" id="2.40.50.100">
    <property type="match status" value="2"/>
</dbReference>
<comment type="subcellular location">
    <subcellularLocation>
        <location evidence="2">Mitochondrion matrix</location>
    </subcellularLocation>
</comment>
<feature type="region of interest" description="Disordered" evidence="12">
    <location>
        <begin position="99"/>
        <end position="133"/>
    </location>
</feature>
<evidence type="ECO:0000256" key="8">
    <source>
        <dbReference type="ARBA" id="ARBA00023315"/>
    </source>
</evidence>
<dbReference type="Pfam" id="PF02817">
    <property type="entry name" value="E3_binding"/>
    <property type="match status" value="1"/>
</dbReference>
<keyword evidence="16" id="KW-1185">Reference proteome</keyword>
<comment type="similarity">
    <text evidence="3">Belongs to the 2-oxoacid dehydrogenase family.</text>
</comment>
<dbReference type="AlphaFoldDB" id="A0A7J6U2E9"/>
<dbReference type="InterPro" id="IPR004167">
    <property type="entry name" value="PSBD"/>
</dbReference>
<accession>A0A7J6U2E9</accession>